<keyword evidence="2" id="KW-0800">Toxin</keyword>
<gene>
    <name evidence="5" type="ORF">D6200_01535</name>
    <name evidence="6" type="ORF">HER15_00235</name>
</gene>
<proteinExistence type="inferred from homology"/>
<accession>A0AAE9SEQ7</accession>
<evidence type="ECO:0000256" key="1">
    <source>
        <dbReference type="ARBA" id="ARBA00007819"/>
    </source>
</evidence>
<evidence type="ECO:0000313" key="5">
    <source>
        <dbReference type="EMBL" id="AZJ31319.1"/>
    </source>
</evidence>
<evidence type="ECO:0000256" key="2">
    <source>
        <dbReference type="ARBA" id="ARBA00022656"/>
    </source>
</evidence>
<comment type="similarity">
    <text evidence="1">Belongs to the delta endotoxin family.</text>
</comment>
<reference evidence="6" key="2">
    <citation type="submission" date="2020-04" db="EMBL/GenBank/DDBJ databases">
        <title>Tenacibaculum mesophilum bac2.</title>
        <authorList>
            <person name="Li M."/>
        </authorList>
    </citation>
    <scope>NUCLEOTIDE SEQUENCE</scope>
    <source>
        <strain evidence="6">Bac2</strain>
    </source>
</reference>
<protein>
    <submittedName>
        <fullName evidence="6">Uncharacterized protein</fullName>
    </submittedName>
</protein>
<dbReference type="GO" id="GO:0090729">
    <property type="term" value="F:toxin activity"/>
    <property type="evidence" value="ECO:0007669"/>
    <property type="project" value="UniProtKB-KW"/>
</dbReference>
<dbReference type="GO" id="GO:0030435">
    <property type="term" value="P:sporulation resulting in formation of a cellular spore"/>
    <property type="evidence" value="ECO:0007669"/>
    <property type="project" value="UniProtKB-KW"/>
</dbReference>
<evidence type="ECO:0000256" key="4">
    <source>
        <dbReference type="ARBA" id="ARBA00023026"/>
    </source>
</evidence>
<dbReference type="RefSeq" id="WP_073183820.1">
    <property type="nucleotide sequence ID" value="NZ_CP032544.1"/>
</dbReference>
<keyword evidence="7" id="KW-1185">Reference proteome</keyword>
<sequence length="467" mass="52705">MIQLTQKKLSTINPDILLVYGNLQPETPKEYYTLKVNTFIQKKLPGAPPVSIDKDNLTTEIKVAKPEEVPNTPKELEPNINCLKRGIFDEYPLLPNEVVLSSRITFLSENFNDFPKRTLVYEVITNKAVLYFLLKNIGLNNEYIPILQEPKFITSPKLYSSLNSLSLKLNAKSVAVFMGKGIASGMLSAVGGAIANAIIEAIFPPEIPEYFDEVYAQITKIVKQEIQQSKIDSISGAITNLIQKINYEYVPALKQRNLNNKEDREHLFNLLQKYDQTFLSGAQGMLGTLQQKDKANAGFTVFMLGATLQLSIYQEMANVDPMNKNSKGEWLPANKSSYGKANTGTLAKTAKSFIKHAKNTYDAIMKASDNAVKTEKFMTERAYVIGQTLATDRTYYCRIKDNGVATNIVWEIGQDDKHGNNPKFDQFVKQEVPAYKEQKKRNLDDEMNHPIEIIENWKNLINSPVKL</sequence>
<evidence type="ECO:0000256" key="3">
    <source>
        <dbReference type="ARBA" id="ARBA00022969"/>
    </source>
</evidence>
<dbReference type="AlphaFoldDB" id="A0AAE9SEQ7"/>
<dbReference type="Proteomes" id="UP000269693">
    <property type="component" value="Chromosome"/>
</dbReference>
<evidence type="ECO:0000313" key="8">
    <source>
        <dbReference type="Proteomes" id="UP001056837"/>
    </source>
</evidence>
<dbReference type="SUPFAM" id="SSF56849">
    <property type="entry name" value="delta-Endotoxin (insectocide), N-terminal domain"/>
    <property type="match status" value="1"/>
</dbReference>
<evidence type="ECO:0000313" key="6">
    <source>
        <dbReference type="EMBL" id="UTD13993.1"/>
    </source>
</evidence>
<dbReference type="EMBL" id="CP032544">
    <property type="protein sequence ID" value="AZJ31319.1"/>
    <property type="molecule type" value="Genomic_DNA"/>
</dbReference>
<evidence type="ECO:0000313" key="7">
    <source>
        <dbReference type="Proteomes" id="UP000269693"/>
    </source>
</evidence>
<keyword evidence="3" id="KW-0749">Sporulation</keyword>
<reference evidence="5 7" key="1">
    <citation type="submission" date="2018-09" db="EMBL/GenBank/DDBJ databases">
        <title>Insights into the microbiota of Asian seabass (Lates calcarifer) with tenacibaculosis symptoms and description of sp. nov. Tenacibaculum singaporense.</title>
        <authorList>
            <person name="Miyake S."/>
            <person name="Soh M."/>
            <person name="Azman M.N."/>
            <person name="Ngoh S.Y."/>
            <person name="Orban L."/>
            <person name="Seedorf H."/>
        </authorList>
    </citation>
    <scope>NUCLEOTIDE SEQUENCE [LARGE SCALE GENOMIC DNA]</scope>
    <source>
        <strain evidence="5 7">DSM 13764</strain>
    </source>
</reference>
<dbReference type="EMBL" id="CP050861">
    <property type="protein sequence ID" value="UTD13993.1"/>
    <property type="molecule type" value="Genomic_DNA"/>
</dbReference>
<keyword evidence="4" id="KW-0843">Virulence</keyword>
<name>A0AAE9SEQ7_9FLAO</name>
<dbReference type="Gene3D" id="1.20.190.10">
    <property type="entry name" value="Pesticidal crystal protein, N-terminal domain"/>
    <property type="match status" value="1"/>
</dbReference>
<organism evidence="6 8">
    <name type="scientific">Tenacibaculum mesophilum</name>
    <dbReference type="NCBI Taxonomy" id="104268"/>
    <lineage>
        <taxon>Bacteria</taxon>
        <taxon>Pseudomonadati</taxon>
        <taxon>Bacteroidota</taxon>
        <taxon>Flavobacteriia</taxon>
        <taxon>Flavobacteriales</taxon>
        <taxon>Flavobacteriaceae</taxon>
        <taxon>Tenacibaculum</taxon>
    </lineage>
</organism>
<dbReference type="InterPro" id="IPR036716">
    <property type="entry name" value="Pest_crys_N_sf"/>
</dbReference>
<dbReference type="Proteomes" id="UP001056837">
    <property type="component" value="Chromosome"/>
</dbReference>